<keyword evidence="7" id="KW-0482">Metalloprotease</keyword>
<dbReference type="OrthoDB" id="9811314at2"/>
<evidence type="ECO:0000256" key="9">
    <source>
        <dbReference type="SAM" id="SignalP"/>
    </source>
</evidence>
<evidence type="ECO:0000256" key="7">
    <source>
        <dbReference type="ARBA" id="ARBA00023049"/>
    </source>
</evidence>
<dbReference type="InterPro" id="IPR050626">
    <property type="entry name" value="Peptidase_M16"/>
</dbReference>
<evidence type="ECO:0000313" key="12">
    <source>
        <dbReference type="EMBL" id="PWK54053.1"/>
    </source>
</evidence>
<dbReference type="InterPro" id="IPR001431">
    <property type="entry name" value="Pept_M16_Zn_BS"/>
</dbReference>
<dbReference type="Pfam" id="PF00675">
    <property type="entry name" value="Peptidase_M16"/>
    <property type="match status" value="1"/>
</dbReference>
<evidence type="ECO:0000256" key="2">
    <source>
        <dbReference type="ARBA" id="ARBA00007261"/>
    </source>
</evidence>
<protein>
    <submittedName>
        <fullName evidence="12">Zinc protease</fullName>
    </submittedName>
</protein>
<dbReference type="GO" id="GO:0006508">
    <property type="term" value="P:proteolysis"/>
    <property type="evidence" value="ECO:0007669"/>
    <property type="project" value="UniProtKB-KW"/>
</dbReference>
<feature type="signal peptide" evidence="9">
    <location>
        <begin position="1"/>
        <end position="20"/>
    </location>
</feature>
<dbReference type="KEGG" id="salo:EF888_19120"/>
<gene>
    <name evidence="12" type="ORF">C8D95_11241</name>
</gene>
<organism evidence="12 13">
    <name type="scientific">Silicimonas algicola</name>
    <dbReference type="NCBI Taxonomy" id="1826607"/>
    <lineage>
        <taxon>Bacteria</taxon>
        <taxon>Pseudomonadati</taxon>
        <taxon>Pseudomonadota</taxon>
        <taxon>Alphaproteobacteria</taxon>
        <taxon>Rhodobacterales</taxon>
        <taxon>Paracoccaceae</taxon>
    </lineage>
</organism>
<feature type="domain" description="Peptidase M16 N-terminal" evidence="10">
    <location>
        <begin position="37"/>
        <end position="181"/>
    </location>
</feature>
<dbReference type="InterPro" id="IPR011765">
    <property type="entry name" value="Pept_M16_N"/>
</dbReference>
<evidence type="ECO:0000313" key="13">
    <source>
        <dbReference type="Proteomes" id="UP000245390"/>
    </source>
</evidence>
<accession>A0A316G070</accession>
<dbReference type="SUPFAM" id="SSF63411">
    <property type="entry name" value="LuxS/MPP-like metallohydrolase"/>
    <property type="match status" value="2"/>
</dbReference>
<feature type="domain" description="Peptidase M16 C-terminal" evidence="11">
    <location>
        <begin position="189"/>
        <end position="372"/>
    </location>
</feature>
<dbReference type="EMBL" id="QGGV01000012">
    <property type="protein sequence ID" value="PWK54053.1"/>
    <property type="molecule type" value="Genomic_DNA"/>
</dbReference>
<comment type="caution">
    <text evidence="12">The sequence shown here is derived from an EMBL/GenBank/DDBJ whole genome shotgun (WGS) entry which is preliminary data.</text>
</comment>
<evidence type="ECO:0000256" key="5">
    <source>
        <dbReference type="ARBA" id="ARBA00022801"/>
    </source>
</evidence>
<dbReference type="PANTHER" id="PTHR43690">
    <property type="entry name" value="NARDILYSIN"/>
    <property type="match status" value="1"/>
</dbReference>
<evidence type="ECO:0000256" key="3">
    <source>
        <dbReference type="ARBA" id="ARBA00022670"/>
    </source>
</evidence>
<evidence type="ECO:0000259" key="10">
    <source>
        <dbReference type="Pfam" id="PF00675"/>
    </source>
</evidence>
<reference evidence="12 13" key="1">
    <citation type="submission" date="2018-05" db="EMBL/GenBank/DDBJ databases">
        <title>Genomic Encyclopedia of Type Strains, Phase IV (KMG-IV): sequencing the most valuable type-strain genomes for metagenomic binning, comparative biology and taxonomic classification.</title>
        <authorList>
            <person name="Goeker M."/>
        </authorList>
    </citation>
    <scope>NUCLEOTIDE SEQUENCE [LARGE SCALE GENOMIC DNA]</scope>
    <source>
        <strain evidence="12 13">DSM 103371</strain>
    </source>
</reference>
<keyword evidence="9" id="KW-0732">Signal</keyword>
<evidence type="ECO:0000256" key="8">
    <source>
        <dbReference type="RuleBase" id="RU004447"/>
    </source>
</evidence>
<dbReference type="Proteomes" id="UP000245390">
    <property type="component" value="Unassembled WGS sequence"/>
</dbReference>
<dbReference type="RefSeq" id="WP_109760841.1">
    <property type="nucleotide sequence ID" value="NZ_CP034588.1"/>
</dbReference>
<dbReference type="GO" id="GO:0046872">
    <property type="term" value="F:metal ion binding"/>
    <property type="evidence" value="ECO:0007669"/>
    <property type="project" value="UniProtKB-KW"/>
</dbReference>
<keyword evidence="3 12" id="KW-0645">Protease</keyword>
<evidence type="ECO:0000256" key="1">
    <source>
        <dbReference type="ARBA" id="ARBA00001947"/>
    </source>
</evidence>
<dbReference type="AlphaFoldDB" id="A0A316G070"/>
<dbReference type="Pfam" id="PF05193">
    <property type="entry name" value="Peptidase_M16_C"/>
    <property type="match status" value="1"/>
</dbReference>
<feature type="chain" id="PRO_5016388069" evidence="9">
    <location>
        <begin position="21"/>
        <end position="444"/>
    </location>
</feature>
<comment type="similarity">
    <text evidence="2 8">Belongs to the peptidase M16 family.</text>
</comment>
<dbReference type="InterPro" id="IPR011249">
    <property type="entry name" value="Metalloenz_LuxS/M16"/>
</dbReference>
<keyword evidence="5" id="KW-0378">Hydrolase</keyword>
<comment type="cofactor">
    <cofactor evidence="1">
        <name>Zn(2+)</name>
        <dbReference type="ChEBI" id="CHEBI:29105"/>
    </cofactor>
</comment>
<evidence type="ECO:0000259" key="11">
    <source>
        <dbReference type="Pfam" id="PF05193"/>
    </source>
</evidence>
<dbReference type="PROSITE" id="PS00143">
    <property type="entry name" value="INSULINASE"/>
    <property type="match status" value="1"/>
</dbReference>
<dbReference type="Gene3D" id="3.30.830.10">
    <property type="entry name" value="Metalloenzyme, LuxS/M16 peptidase-like"/>
    <property type="match status" value="2"/>
</dbReference>
<name>A0A316G070_9RHOB</name>
<keyword evidence="4" id="KW-0479">Metal-binding</keyword>
<evidence type="ECO:0000256" key="4">
    <source>
        <dbReference type="ARBA" id="ARBA00022723"/>
    </source>
</evidence>
<evidence type="ECO:0000256" key="6">
    <source>
        <dbReference type="ARBA" id="ARBA00022833"/>
    </source>
</evidence>
<dbReference type="InterPro" id="IPR007863">
    <property type="entry name" value="Peptidase_M16_C"/>
</dbReference>
<dbReference type="GO" id="GO:0004222">
    <property type="term" value="F:metalloendopeptidase activity"/>
    <property type="evidence" value="ECO:0007669"/>
    <property type="project" value="InterPro"/>
</dbReference>
<proteinExistence type="inferred from homology"/>
<keyword evidence="13" id="KW-1185">Reference proteome</keyword>
<sequence length="444" mass="48491">MRRIAGAVLAVIWAGTAAVAEQGVTTFTLDNGLEAVVIEDHRAPVVVHMVWYRVGSADEPIGKSGIAHFLEHLMFKATDELESGEFSQTVAANGGSDNAFTSLDYTAYFQRIASDRLDLVMGMEASRMDGLALKEEDIATERDVVIEERNQRTDNDPGALFNEQLMASQFLNHPYGIPIIGWKHEAHTLDLADAQTFYEAHYAPNNAILVVAGDVDPDEVRALAEKHYGPIPANPAIGARERVSEPPQLAARRLDYSDPRLGNDYVTRSYLAPERDPGDQKEAAALAMLAEVLGGSPTTSVLARKLQFGDAKAVYTGAWYRGESYDDTTFGLVIVPVEGVSLEEAETALDKAVAEFLEEGVDEAELERIRMQVRASEIYALDDVSAIAYRYGGGLTSGLTVEDIDAWPELLQEVTGEEIVAAARRVFDRRTSVTGHVSVTRETN</sequence>
<dbReference type="PANTHER" id="PTHR43690:SF17">
    <property type="entry name" value="PROTEIN YHJJ"/>
    <property type="match status" value="1"/>
</dbReference>
<keyword evidence="6" id="KW-0862">Zinc</keyword>